<reference evidence="2 3" key="1">
    <citation type="submission" date="2014-03" db="EMBL/GenBank/DDBJ databases">
        <title>Genomics of Bifidobacteria.</title>
        <authorList>
            <person name="Ventura M."/>
            <person name="Milani C."/>
            <person name="Lugli G.A."/>
        </authorList>
    </citation>
    <scope>NUCLEOTIDE SEQUENCE [LARGE SCALE GENOMIC DNA]</scope>
    <source>
        <strain evidence="2 3">LMG 21775</strain>
    </source>
</reference>
<evidence type="ECO:0000256" key="1">
    <source>
        <dbReference type="SAM" id="MobiDB-lite"/>
    </source>
</evidence>
<dbReference type="InterPro" id="IPR000836">
    <property type="entry name" value="PRTase_dom"/>
</dbReference>
<evidence type="ECO:0000313" key="3">
    <source>
        <dbReference type="Proteomes" id="UP000029050"/>
    </source>
</evidence>
<evidence type="ECO:0000313" key="2">
    <source>
        <dbReference type="EMBL" id="KFI82003.1"/>
    </source>
</evidence>
<dbReference type="eggNOG" id="COG0461">
    <property type="taxonomic scope" value="Bacteria"/>
</dbReference>
<dbReference type="CDD" id="cd06223">
    <property type="entry name" value="PRTases_typeI"/>
    <property type="match status" value="1"/>
</dbReference>
<dbReference type="STRING" id="218140.BPSY_0851"/>
<keyword evidence="2" id="KW-0808">Transferase</keyword>
<gene>
    <name evidence="2" type="ORF">BPSY_0851</name>
</gene>
<dbReference type="GO" id="GO:0016757">
    <property type="term" value="F:glycosyltransferase activity"/>
    <property type="evidence" value="ECO:0007669"/>
    <property type="project" value="UniProtKB-KW"/>
</dbReference>
<organism evidence="2 3">
    <name type="scientific">Bifidobacterium psychraerophilum</name>
    <dbReference type="NCBI Taxonomy" id="218140"/>
    <lineage>
        <taxon>Bacteria</taxon>
        <taxon>Bacillati</taxon>
        <taxon>Actinomycetota</taxon>
        <taxon>Actinomycetes</taxon>
        <taxon>Bifidobacteriales</taxon>
        <taxon>Bifidobacteriaceae</taxon>
        <taxon>Bifidobacterium</taxon>
    </lineage>
</organism>
<keyword evidence="2" id="KW-0328">Glycosyltransferase</keyword>
<dbReference type="Proteomes" id="UP000029050">
    <property type="component" value="Unassembled WGS sequence"/>
</dbReference>
<accession>A0A087CFF3</accession>
<proteinExistence type="predicted"/>
<sequence length="248" mass="26436">MTASRYTVVTMASQSTSGSFRSTGAPEVRVSQEQQGLEALDTREQLKRLLEREVANKPFSELSAVTYQHRGSQLAGHLLLDTLEDAGFGIDDFDAVGALTAASIPLAISMLQAAASRGQDLDAFVMDFVYPSIKGPSIQGKRVILLDAWLSEKSYVQTSSLVTLRNGNELGLDFSILGHEGAQVLGIAALIGSTPSVEGIEVVNPLTEEGHMLPFIRVYDEQEFKLGTARESAAGDGDDGGASGEVEE</sequence>
<name>A0A087CFF3_9BIFI</name>
<keyword evidence="3" id="KW-1185">Reference proteome</keyword>
<comment type="caution">
    <text evidence="2">The sequence shown here is derived from an EMBL/GenBank/DDBJ whole genome shotgun (WGS) entry which is preliminary data.</text>
</comment>
<protein>
    <submittedName>
        <fullName evidence="2">Orotate phosphoribosyltransferase</fullName>
    </submittedName>
</protein>
<dbReference type="EMBL" id="JGZI01000009">
    <property type="protein sequence ID" value="KFI82003.1"/>
    <property type="molecule type" value="Genomic_DNA"/>
</dbReference>
<feature type="region of interest" description="Disordered" evidence="1">
    <location>
        <begin position="228"/>
        <end position="248"/>
    </location>
</feature>
<dbReference type="AlphaFoldDB" id="A0A087CFF3"/>